<dbReference type="Proteomes" id="UP000480312">
    <property type="component" value="Unassembled WGS sequence"/>
</dbReference>
<evidence type="ECO:0000313" key="3">
    <source>
        <dbReference type="EMBL" id="NDL69059.1"/>
    </source>
</evidence>
<evidence type="ECO:0000256" key="2">
    <source>
        <dbReference type="SAM" id="SignalP"/>
    </source>
</evidence>
<feature type="signal peptide" evidence="2">
    <location>
        <begin position="1"/>
        <end position="22"/>
    </location>
</feature>
<comment type="caution">
    <text evidence="3">The sequence shown here is derived from an EMBL/GenBank/DDBJ whole genome shotgun (WGS) entry which is preliminary data.</text>
</comment>
<evidence type="ECO:0000313" key="4">
    <source>
        <dbReference type="Proteomes" id="UP000480312"/>
    </source>
</evidence>
<protein>
    <submittedName>
        <fullName evidence="3">Uncharacterized protein</fullName>
    </submittedName>
</protein>
<feature type="region of interest" description="Disordered" evidence="1">
    <location>
        <begin position="33"/>
        <end position="59"/>
    </location>
</feature>
<organism evidence="3 4">
    <name type="scientific">Vreelandella alkaliphila</name>
    <dbReference type="NCBI Taxonomy" id="272774"/>
    <lineage>
        <taxon>Bacteria</taxon>
        <taxon>Pseudomonadati</taxon>
        <taxon>Pseudomonadota</taxon>
        <taxon>Gammaproteobacteria</taxon>
        <taxon>Oceanospirillales</taxon>
        <taxon>Halomonadaceae</taxon>
        <taxon>Vreelandella</taxon>
    </lineage>
</organism>
<dbReference type="AlphaFoldDB" id="A0A7C9K4F0"/>
<gene>
    <name evidence="3" type="ORF">GPL32_00875</name>
</gene>
<dbReference type="RefSeq" id="WP_162217004.1">
    <property type="nucleotide sequence ID" value="NZ_JAAEHK010000001.1"/>
</dbReference>
<dbReference type="EMBL" id="JAAEHK010000001">
    <property type="protein sequence ID" value="NDL69059.1"/>
    <property type="molecule type" value="Genomic_DNA"/>
</dbReference>
<keyword evidence="2" id="KW-0732">Signal</keyword>
<dbReference type="OrthoDB" id="6144930at2"/>
<sequence>MDMDGWKLTVVLPAVALALALAGCGDSADNAGINATDNADEQTDSSVVASQGSASPDSEMQEWLDSLDEGASLLTIDGTVTSTGEYTTADDPRYGGVSVDVFRPGRGGGSARAGSNADGPYSLTIYTDATHQDEPDNVVRAWVTLTLPGDARASERYDISSFSSANDDQVQAHLRGDGHAWTFARQIEGELHLVELGESVTAAWRFDAADGNREDAARVAVEGAVSGLAFTPQPQAQYELTVNGDSETHLGRIAINTTNTGDILSIGNRISLMLPSGITTGEYTLSDRASDDALRVILSQHTIEQLDGTLTLTEREGMFDADIRFETSGEDSVSLNGRLEALALNE</sequence>
<feature type="compositionally biased region" description="Polar residues" evidence="1">
    <location>
        <begin position="44"/>
        <end position="58"/>
    </location>
</feature>
<proteinExistence type="predicted"/>
<accession>A0A7C9K4F0</accession>
<reference evidence="3 4" key="1">
    <citation type="submission" date="2020-01" db="EMBL/GenBank/DDBJ databases">
        <title>Whole genome sequencing of Halomonas alkaliphila strain LS44.</title>
        <authorList>
            <person name="Kumar S."/>
            <person name="Paul D."/>
            <person name="Shouche Y."/>
            <person name="Suryavanshi M.V."/>
        </authorList>
    </citation>
    <scope>NUCLEOTIDE SEQUENCE [LARGE SCALE GENOMIC DNA]</scope>
    <source>
        <strain evidence="3 4">LS44</strain>
    </source>
</reference>
<feature type="chain" id="PRO_5028902604" evidence="2">
    <location>
        <begin position="23"/>
        <end position="346"/>
    </location>
</feature>
<name>A0A7C9K4F0_9GAMM</name>
<evidence type="ECO:0000256" key="1">
    <source>
        <dbReference type="SAM" id="MobiDB-lite"/>
    </source>
</evidence>
<dbReference type="PROSITE" id="PS51257">
    <property type="entry name" value="PROKAR_LIPOPROTEIN"/>
    <property type="match status" value="1"/>
</dbReference>